<proteinExistence type="predicted"/>
<accession>A0A0C1R867</accession>
<organism evidence="1">
    <name type="scientific">Tolypothrix bouteillei VB521301</name>
    <dbReference type="NCBI Taxonomy" id="1479485"/>
    <lineage>
        <taxon>Bacteria</taxon>
        <taxon>Bacillati</taxon>
        <taxon>Cyanobacteriota</taxon>
        <taxon>Cyanophyceae</taxon>
        <taxon>Nostocales</taxon>
        <taxon>Tolypothrichaceae</taxon>
        <taxon>Tolypothrix</taxon>
    </lineage>
</organism>
<name>A0A0C1R867_9CYAN</name>
<dbReference type="STRING" id="1479485.DA73_0201920"/>
<comment type="caution">
    <text evidence="1">The sequence shown here is derived from an EMBL/GenBank/DDBJ whole genome shotgun (WGS) entry which is preliminary data.</text>
</comment>
<gene>
    <name evidence="1" type="ORF">DA73_0201920</name>
</gene>
<reference evidence="1" key="1">
    <citation type="journal article" date="2015" name="Genome Announc.">
        <title>Draft Genome Sequence of Tolypothrix boutellei Strain VB521301.</title>
        <authorList>
            <person name="Chandrababunaidu M.M."/>
            <person name="Singh D."/>
            <person name="Sen D."/>
            <person name="Bhan S."/>
            <person name="Das S."/>
            <person name="Gupta A."/>
            <person name="Adhikary S.P."/>
            <person name="Tripathy S."/>
        </authorList>
    </citation>
    <scope>NUCLEOTIDE SEQUENCE</scope>
    <source>
        <strain evidence="1">VB521301</strain>
    </source>
</reference>
<dbReference type="AlphaFoldDB" id="A0A0C1R867"/>
<protein>
    <submittedName>
        <fullName evidence="1">Uncharacterized protein</fullName>
    </submittedName>
</protein>
<evidence type="ECO:0000313" key="1">
    <source>
        <dbReference type="EMBL" id="KIE13774.1"/>
    </source>
</evidence>
<sequence length="61" mass="6790">MKGSAKNWVLPNFWRNEMYFAILGVPISTSTRAKLKTLTGIGIQEIRVALTLNKHILSGGF</sequence>
<dbReference type="EMBL" id="JHEG02000007">
    <property type="protein sequence ID" value="KIE13774.1"/>
    <property type="molecule type" value="Genomic_DNA"/>
</dbReference>